<dbReference type="Pfam" id="PF13202">
    <property type="entry name" value="EF-hand_5"/>
    <property type="match status" value="3"/>
</dbReference>
<feature type="chain" id="PRO_5018120598" evidence="1">
    <location>
        <begin position="21"/>
        <end position="140"/>
    </location>
</feature>
<feature type="domain" description="EF-hand" evidence="2">
    <location>
        <begin position="85"/>
        <end position="120"/>
    </location>
</feature>
<dbReference type="InterPro" id="IPR011992">
    <property type="entry name" value="EF-hand-dom_pair"/>
</dbReference>
<dbReference type="Proteomes" id="UP000278222">
    <property type="component" value="Unassembled WGS sequence"/>
</dbReference>
<dbReference type="InterPro" id="IPR018247">
    <property type="entry name" value="EF_Hand_1_Ca_BS"/>
</dbReference>
<keyword evidence="1" id="KW-0732">Signal</keyword>
<feature type="signal peptide" evidence="1">
    <location>
        <begin position="1"/>
        <end position="20"/>
    </location>
</feature>
<evidence type="ECO:0000259" key="2">
    <source>
        <dbReference type="PROSITE" id="PS50222"/>
    </source>
</evidence>
<comment type="caution">
    <text evidence="3">The sequence shown here is derived from an EMBL/GenBank/DDBJ whole genome shotgun (WGS) entry which is preliminary data.</text>
</comment>
<accession>A0A3N1MAM9</accession>
<dbReference type="InterPro" id="IPR002048">
    <property type="entry name" value="EF_hand_dom"/>
</dbReference>
<keyword evidence="4" id="KW-1185">Reference proteome</keyword>
<dbReference type="PROSITE" id="PS50222">
    <property type="entry name" value="EF_HAND_2"/>
    <property type="match status" value="2"/>
</dbReference>
<organism evidence="3 4">
    <name type="scientific">Stella humosa</name>
    <dbReference type="NCBI Taxonomy" id="94"/>
    <lineage>
        <taxon>Bacteria</taxon>
        <taxon>Pseudomonadati</taxon>
        <taxon>Pseudomonadota</taxon>
        <taxon>Alphaproteobacteria</taxon>
        <taxon>Rhodospirillales</taxon>
        <taxon>Stellaceae</taxon>
        <taxon>Stella</taxon>
    </lineage>
</organism>
<dbReference type="EMBL" id="RJKX01000013">
    <property type="protein sequence ID" value="ROP99809.1"/>
    <property type="molecule type" value="Genomic_DNA"/>
</dbReference>
<dbReference type="AlphaFoldDB" id="A0A3N1MAM9"/>
<dbReference type="PROSITE" id="PS00018">
    <property type="entry name" value="EF_HAND_1"/>
    <property type="match status" value="3"/>
</dbReference>
<reference evidence="3 4" key="1">
    <citation type="submission" date="2018-11" db="EMBL/GenBank/DDBJ databases">
        <title>Genomic Encyclopedia of Type Strains, Phase IV (KMG-IV): sequencing the most valuable type-strain genomes for metagenomic binning, comparative biology and taxonomic classification.</title>
        <authorList>
            <person name="Goeker M."/>
        </authorList>
    </citation>
    <scope>NUCLEOTIDE SEQUENCE [LARGE SCALE GENOMIC DNA]</scope>
    <source>
        <strain evidence="3 4">DSM 5900</strain>
    </source>
</reference>
<dbReference type="Gene3D" id="1.10.238.10">
    <property type="entry name" value="EF-hand"/>
    <property type="match status" value="2"/>
</dbReference>
<dbReference type="GO" id="GO:0005509">
    <property type="term" value="F:calcium ion binding"/>
    <property type="evidence" value="ECO:0007669"/>
    <property type="project" value="InterPro"/>
</dbReference>
<dbReference type="OrthoDB" id="7631435at2"/>
<protein>
    <submittedName>
        <fullName evidence="3">EF hand domain-containing protein</fullName>
    </submittedName>
</protein>
<evidence type="ECO:0000313" key="3">
    <source>
        <dbReference type="EMBL" id="ROP99809.1"/>
    </source>
</evidence>
<feature type="domain" description="EF-hand" evidence="2">
    <location>
        <begin position="21"/>
        <end position="56"/>
    </location>
</feature>
<dbReference type="SMART" id="SM00054">
    <property type="entry name" value="EFh"/>
    <property type="match status" value="2"/>
</dbReference>
<dbReference type="SUPFAM" id="SSF47473">
    <property type="entry name" value="EF-hand"/>
    <property type="match status" value="1"/>
</dbReference>
<gene>
    <name evidence="3" type="ORF">EDC65_1598</name>
</gene>
<sequence>MRSGMLAVVLTMIGMGAASAADGQALRQMFRQADRNGDRALQFTEIQAARAALFDRMDTNGNGLLESTEVEAARGMQQGRRIPAASLEDLAAQAARMDRNGDGRIAREEFALFIPERLLRADANGDRSLSLAELRALRRQ</sequence>
<proteinExistence type="predicted"/>
<evidence type="ECO:0000313" key="4">
    <source>
        <dbReference type="Proteomes" id="UP000278222"/>
    </source>
</evidence>
<name>A0A3N1MAM9_9PROT</name>
<evidence type="ECO:0000256" key="1">
    <source>
        <dbReference type="SAM" id="SignalP"/>
    </source>
</evidence>